<dbReference type="InterPro" id="IPR050309">
    <property type="entry name" value="Type-B_Carboxylest/Lipase"/>
</dbReference>
<dbReference type="ESTHER" id="9homo-a0a067lrz6">
    <property type="family name" value="Fungal_carboxylesterase_lipase"/>
</dbReference>
<evidence type="ECO:0000259" key="1">
    <source>
        <dbReference type="Pfam" id="PF00135"/>
    </source>
</evidence>
<sequence>MRTKVFDFVARYSAYRYSAIMVGSSAMAAAAASLLALASSNLVFADQIFFEPINNTVPIVTIGNTAYRGVDRDLYSTTLFGGIPYADTVAGTSRLTVAQDPQELAGEHDGSKPGAFCTQSWAPFTFALRPTLPPRPDFSGDPTTYFSGSGSEECLTLDIYVPQGAIQRGAKLPVQVFIPGGGYAITPTLNEPDTYIGMNDHGFVSVFPRYRLGAYGLLGGSEMLAANLTNLAMRDIITAMKWVKFNIEHFGGDPNHVVMEGASAGAGAIMYLSQTEHFYHDDEPLWHGMIGNLVYSPPLLRCDHPSLQEQFDRVSRSVGCATASDKIACLRKVSSQRFLEANYEILVTNLFGVLPFGPCVDEDWILSSPNTLNQEQKPRKSLKLLAGSHVRSAVPFIPGPANYPSASDDVLLGWMRLYLPSLSEASAKAILKFYDAGVYAKKENAGYERMLDVYSDVQYNCPTYWWTEAYGEDAWKFLYAVPPGFDSADLQWFTTNGPYTPNAPDFLEDFLRAKGSFIRYLDPNPGRTGRIPEWKSFKAGNRGEMVFNLDAWGASVPRILNIPNQKVRCDAWKKITKEVPY</sequence>
<proteinExistence type="predicted"/>
<dbReference type="InParanoid" id="A0A067LRZ6"/>
<dbReference type="SUPFAM" id="SSF53474">
    <property type="entry name" value="alpha/beta-Hydrolases"/>
    <property type="match status" value="1"/>
</dbReference>
<protein>
    <recommendedName>
        <fullName evidence="1">Carboxylesterase type B domain-containing protein</fullName>
    </recommendedName>
</protein>
<organism evidence="2 3">
    <name type="scientific">Botryobasidium botryosum (strain FD-172 SS1)</name>
    <dbReference type="NCBI Taxonomy" id="930990"/>
    <lineage>
        <taxon>Eukaryota</taxon>
        <taxon>Fungi</taxon>
        <taxon>Dikarya</taxon>
        <taxon>Basidiomycota</taxon>
        <taxon>Agaricomycotina</taxon>
        <taxon>Agaricomycetes</taxon>
        <taxon>Cantharellales</taxon>
        <taxon>Botryobasidiaceae</taxon>
        <taxon>Botryobasidium</taxon>
    </lineage>
</organism>
<dbReference type="Pfam" id="PF00135">
    <property type="entry name" value="COesterase"/>
    <property type="match status" value="1"/>
</dbReference>
<dbReference type="PANTHER" id="PTHR11559">
    <property type="entry name" value="CARBOXYLESTERASE"/>
    <property type="match status" value="1"/>
</dbReference>
<dbReference type="Proteomes" id="UP000027195">
    <property type="component" value="Unassembled WGS sequence"/>
</dbReference>
<evidence type="ECO:0000313" key="3">
    <source>
        <dbReference type="Proteomes" id="UP000027195"/>
    </source>
</evidence>
<dbReference type="Gene3D" id="3.40.50.1820">
    <property type="entry name" value="alpha/beta hydrolase"/>
    <property type="match status" value="1"/>
</dbReference>
<dbReference type="EMBL" id="KL198163">
    <property type="protein sequence ID" value="KDQ06008.1"/>
    <property type="molecule type" value="Genomic_DNA"/>
</dbReference>
<name>A0A067LRZ6_BOTB1</name>
<feature type="domain" description="Carboxylesterase type B" evidence="1">
    <location>
        <begin position="64"/>
        <end position="479"/>
    </location>
</feature>
<reference evidence="3" key="1">
    <citation type="journal article" date="2014" name="Proc. Natl. Acad. Sci. U.S.A.">
        <title>Extensive sampling of basidiomycete genomes demonstrates inadequacy of the white-rot/brown-rot paradigm for wood decay fungi.</title>
        <authorList>
            <person name="Riley R."/>
            <person name="Salamov A.A."/>
            <person name="Brown D.W."/>
            <person name="Nagy L.G."/>
            <person name="Floudas D."/>
            <person name="Held B.W."/>
            <person name="Levasseur A."/>
            <person name="Lombard V."/>
            <person name="Morin E."/>
            <person name="Otillar R."/>
            <person name="Lindquist E.A."/>
            <person name="Sun H."/>
            <person name="LaButti K.M."/>
            <person name="Schmutz J."/>
            <person name="Jabbour D."/>
            <person name="Luo H."/>
            <person name="Baker S.E."/>
            <person name="Pisabarro A.G."/>
            <person name="Walton J.D."/>
            <person name="Blanchette R.A."/>
            <person name="Henrissat B."/>
            <person name="Martin F."/>
            <person name="Cullen D."/>
            <person name="Hibbett D.S."/>
            <person name="Grigoriev I.V."/>
        </authorList>
    </citation>
    <scope>NUCLEOTIDE SEQUENCE [LARGE SCALE GENOMIC DNA]</scope>
    <source>
        <strain evidence="3">FD-172 SS1</strain>
    </source>
</reference>
<dbReference type="STRING" id="930990.A0A067LRZ6"/>
<dbReference type="OrthoDB" id="408631at2759"/>
<keyword evidence="3" id="KW-1185">Reference proteome</keyword>
<dbReference type="InterPro" id="IPR002018">
    <property type="entry name" value="CarbesteraseB"/>
</dbReference>
<dbReference type="InterPro" id="IPR029058">
    <property type="entry name" value="AB_hydrolase_fold"/>
</dbReference>
<gene>
    <name evidence="2" type="ORF">BOTBODRAFT_60798</name>
</gene>
<dbReference type="HOGENOM" id="CLU_006586_10_5_1"/>
<evidence type="ECO:0000313" key="2">
    <source>
        <dbReference type="EMBL" id="KDQ06008.1"/>
    </source>
</evidence>
<accession>A0A067LRZ6</accession>
<dbReference type="AlphaFoldDB" id="A0A067LRZ6"/>